<dbReference type="SUPFAM" id="SSF54593">
    <property type="entry name" value="Glyoxalase/Bleomycin resistance protein/Dihydroxybiphenyl dioxygenase"/>
    <property type="match status" value="1"/>
</dbReference>
<sequence length="133" mass="15125">MLQKESSGLIKGIHHISMKCETEEELVRVKEFYMDILGLKICREWDGGLMLDTGNGLIEIFTNQAGEHQLGVIRHMALLTDDVDSFVIKVKEAGYEVFVEPNDVDIPANPVYPIRMAFCYGPLGEQIEFFCER</sequence>
<dbReference type="PROSITE" id="PS51819">
    <property type="entry name" value="VOC"/>
    <property type="match status" value="1"/>
</dbReference>
<dbReference type="EMBL" id="PDYF01000011">
    <property type="protein sequence ID" value="PHU35269.1"/>
    <property type="molecule type" value="Genomic_DNA"/>
</dbReference>
<dbReference type="RefSeq" id="WP_099391998.1">
    <property type="nucleotide sequence ID" value="NZ_PDYF01000011.1"/>
</dbReference>
<organism evidence="2 3">
    <name type="scientific">Pseudobutyrivibrio ruminis</name>
    <dbReference type="NCBI Taxonomy" id="46206"/>
    <lineage>
        <taxon>Bacteria</taxon>
        <taxon>Bacillati</taxon>
        <taxon>Bacillota</taxon>
        <taxon>Clostridia</taxon>
        <taxon>Lachnospirales</taxon>
        <taxon>Lachnospiraceae</taxon>
        <taxon>Pseudobutyrivibrio</taxon>
    </lineage>
</organism>
<dbReference type="Gene3D" id="3.10.180.10">
    <property type="entry name" value="2,3-Dihydroxybiphenyl 1,2-Dioxygenase, domain 1"/>
    <property type="match status" value="1"/>
</dbReference>
<dbReference type="GO" id="GO:0016829">
    <property type="term" value="F:lyase activity"/>
    <property type="evidence" value="ECO:0007669"/>
    <property type="project" value="UniProtKB-KW"/>
</dbReference>
<dbReference type="InterPro" id="IPR037523">
    <property type="entry name" value="VOC_core"/>
</dbReference>
<reference evidence="2 3" key="2">
    <citation type="submission" date="2017-10" db="EMBL/GenBank/DDBJ databases">
        <authorList>
            <person name="Banno H."/>
            <person name="Chua N.-H."/>
        </authorList>
    </citation>
    <scope>NUCLEOTIDE SEQUENCE [LARGE SCALE GENOMIC DNA]</scope>
    <source>
        <strain evidence="2 3">JK626</strain>
    </source>
</reference>
<protein>
    <submittedName>
        <fullName evidence="2">Lactoylglutathione lyase</fullName>
    </submittedName>
</protein>
<feature type="domain" description="VOC" evidence="1">
    <location>
        <begin position="12"/>
        <end position="132"/>
    </location>
</feature>
<keyword evidence="2" id="KW-0456">Lyase</keyword>
<proteinExistence type="predicted"/>
<evidence type="ECO:0000313" key="3">
    <source>
        <dbReference type="Proteomes" id="UP000225889"/>
    </source>
</evidence>
<reference evidence="2 3" key="1">
    <citation type="submission" date="2017-10" db="EMBL/GenBank/DDBJ databases">
        <title>Resolving the taxonomy of Roseburia spp., Eubacterium rectale and Agathobacter spp. through phylogenomic analysis.</title>
        <authorList>
            <person name="Sheridan P.O."/>
            <person name="Walker A.W."/>
            <person name="Duncan S.H."/>
            <person name="Scott K.P."/>
            <person name="Toole P.W.O."/>
            <person name="Luis P."/>
            <person name="Flint H.J."/>
        </authorList>
    </citation>
    <scope>NUCLEOTIDE SEQUENCE [LARGE SCALE GENOMIC DNA]</scope>
    <source>
        <strain evidence="2 3">JK626</strain>
    </source>
</reference>
<gene>
    <name evidence="2" type="ORF">CSX01_08055</name>
</gene>
<dbReference type="Pfam" id="PF00903">
    <property type="entry name" value="Glyoxalase"/>
    <property type="match status" value="1"/>
</dbReference>
<evidence type="ECO:0000313" key="2">
    <source>
        <dbReference type="EMBL" id="PHU35269.1"/>
    </source>
</evidence>
<dbReference type="InterPro" id="IPR029068">
    <property type="entry name" value="Glyas_Bleomycin-R_OHBP_Dase"/>
</dbReference>
<dbReference type="InterPro" id="IPR004360">
    <property type="entry name" value="Glyas_Fos-R_dOase_dom"/>
</dbReference>
<accession>A0A2G3DW64</accession>
<comment type="caution">
    <text evidence="2">The sequence shown here is derived from an EMBL/GenBank/DDBJ whole genome shotgun (WGS) entry which is preliminary data.</text>
</comment>
<dbReference type="AlphaFoldDB" id="A0A2G3DW64"/>
<evidence type="ECO:0000259" key="1">
    <source>
        <dbReference type="PROSITE" id="PS51819"/>
    </source>
</evidence>
<name>A0A2G3DW64_9FIRM</name>
<dbReference type="Proteomes" id="UP000225889">
    <property type="component" value="Unassembled WGS sequence"/>
</dbReference>